<evidence type="ECO:0000259" key="2">
    <source>
        <dbReference type="Pfam" id="PF01592"/>
    </source>
</evidence>
<dbReference type="SUPFAM" id="SSF82649">
    <property type="entry name" value="SufE/NifU"/>
    <property type="match status" value="1"/>
</dbReference>
<reference evidence="3 4" key="1">
    <citation type="journal article" date="2015" name="BMC Genomics">
        <title>Comparative genomics of Fructobacillus spp. and Leuconostoc spp. reveals niche-specific evolution of Fructobacillus spp.</title>
        <authorList>
            <person name="Endo A."/>
            <person name="Tanizawa Y."/>
            <person name="Tanaka N."/>
            <person name="Maeno S."/>
            <person name="Kumar H."/>
            <person name="Shiwa Y."/>
            <person name="Okada S."/>
            <person name="Yoshikawa H."/>
            <person name="Dicks L."/>
            <person name="Nakagawa J."/>
            <person name="Arita M."/>
        </authorList>
    </citation>
    <scope>NUCLEOTIDE SEQUENCE [LARGE SCALE GENOMIC DNA]</scope>
    <source>
        <strain evidence="3 4">JCM 12225</strain>
    </source>
</reference>
<dbReference type="RefSeq" id="WP_061993000.1">
    <property type="nucleotide sequence ID" value="NZ_DF968000.1"/>
</dbReference>
<organism evidence="3 4">
    <name type="scientific">Fructobacillus ficulneus</name>
    <dbReference type="NCBI Taxonomy" id="157463"/>
    <lineage>
        <taxon>Bacteria</taxon>
        <taxon>Bacillati</taxon>
        <taxon>Bacillota</taxon>
        <taxon>Bacilli</taxon>
        <taxon>Lactobacillales</taxon>
        <taxon>Lactobacillaceae</taxon>
        <taxon>Fructobacillus</taxon>
    </lineage>
</organism>
<protein>
    <submittedName>
        <fullName evidence="3">NifU family protein</fullName>
    </submittedName>
</protein>
<dbReference type="Gene3D" id="3.90.1010.10">
    <property type="match status" value="1"/>
</dbReference>
<dbReference type="GO" id="GO:0005506">
    <property type="term" value="F:iron ion binding"/>
    <property type="evidence" value="ECO:0007669"/>
    <property type="project" value="InterPro"/>
</dbReference>
<dbReference type="EMBL" id="DF968000">
    <property type="protein sequence ID" value="GAO99596.1"/>
    <property type="molecule type" value="Genomic_DNA"/>
</dbReference>
<dbReference type="FunFam" id="3.90.1010.10:FF:000002">
    <property type="entry name" value="Iron-sulfur cluster assembly scaffold protein NifU"/>
    <property type="match status" value="1"/>
</dbReference>
<sequence>MTNANLDNLYRQVLIDYAKNPHNYQKPLPADAVQVEKYNPSCGDIIQIKAQVVADTIEDISFDGNGCAISMAAASMLTDLLRGETLAGAKELLEKFSAMLVTDEEADPALGELALMQGVRKFPTRMKCATLASHATLAVINQVEEEQ</sequence>
<dbReference type="AlphaFoldDB" id="A0A0K8MGB8"/>
<gene>
    <name evidence="3" type="ORF">FFIC_230810</name>
</gene>
<dbReference type="GO" id="GO:0016226">
    <property type="term" value="P:iron-sulfur cluster assembly"/>
    <property type="evidence" value="ECO:0007669"/>
    <property type="project" value="InterPro"/>
</dbReference>
<feature type="domain" description="NIF system FeS cluster assembly NifU N-terminal" evidence="2">
    <location>
        <begin position="10"/>
        <end position="128"/>
    </location>
</feature>
<evidence type="ECO:0000313" key="4">
    <source>
        <dbReference type="Proteomes" id="UP000253891"/>
    </source>
</evidence>
<accession>A0A0K8MGB8</accession>
<dbReference type="NCBIfam" id="TIGR01994">
    <property type="entry name" value="SUF_scaf_2"/>
    <property type="match status" value="1"/>
</dbReference>
<dbReference type="InterPro" id="IPR002871">
    <property type="entry name" value="NIF_FeS_clus_asmbl_NifU_N"/>
</dbReference>
<evidence type="ECO:0000256" key="1">
    <source>
        <dbReference type="ARBA" id="ARBA00006420"/>
    </source>
</evidence>
<dbReference type="PANTHER" id="PTHR10093">
    <property type="entry name" value="IRON-SULFUR CLUSTER ASSEMBLY ENZYME NIFU HOMOLOG"/>
    <property type="match status" value="1"/>
</dbReference>
<dbReference type="CDD" id="cd06664">
    <property type="entry name" value="IscU_like"/>
    <property type="match status" value="1"/>
</dbReference>
<name>A0A0K8MGB8_9LACO</name>
<keyword evidence="4" id="KW-1185">Reference proteome</keyword>
<dbReference type="STRING" id="157463.GCA_001047075_00516"/>
<evidence type="ECO:0000313" key="3">
    <source>
        <dbReference type="EMBL" id="GAO99596.1"/>
    </source>
</evidence>
<comment type="similarity">
    <text evidence="1">Belongs to the NifU family.</text>
</comment>
<dbReference type="Pfam" id="PF01592">
    <property type="entry name" value="NifU_N"/>
    <property type="match status" value="1"/>
</dbReference>
<dbReference type="GO" id="GO:0051536">
    <property type="term" value="F:iron-sulfur cluster binding"/>
    <property type="evidence" value="ECO:0007669"/>
    <property type="project" value="InterPro"/>
</dbReference>
<dbReference type="OrthoDB" id="9804157at2"/>
<dbReference type="Proteomes" id="UP000253891">
    <property type="component" value="Unassembled WGS sequence"/>
</dbReference>
<proteinExistence type="inferred from homology"/>